<dbReference type="Proteomes" id="UP000247417">
    <property type="component" value="Unassembled WGS sequence"/>
</dbReference>
<gene>
    <name evidence="1" type="ORF">CFR80_10285</name>
</gene>
<dbReference type="EMBL" id="NKTX01000022">
    <property type="protein sequence ID" value="PYD81721.1"/>
    <property type="molecule type" value="Genomic_DNA"/>
</dbReference>
<name>A0A318QWL0_9PROT</name>
<organism evidence="1 2">
    <name type="scientific">Komagataeibacter oboediens</name>
    <dbReference type="NCBI Taxonomy" id="65958"/>
    <lineage>
        <taxon>Bacteria</taxon>
        <taxon>Pseudomonadati</taxon>
        <taxon>Pseudomonadota</taxon>
        <taxon>Alphaproteobacteria</taxon>
        <taxon>Acetobacterales</taxon>
        <taxon>Acetobacteraceae</taxon>
        <taxon>Komagataeibacter</taxon>
    </lineage>
</organism>
<evidence type="ECO:0000313" key="2">
    <source>
        <dbReference type="Proteomes" id="UP000247417"/>
    </source>
</evidence>
<reference evidence="1 2" key="1">
    <citation type="submission" date="2017-07" db="EMBL/GenBank/DDBJ databases">
        <title>A draft genome sequence of Komagataeibacter oboediens LMG 18849.</title>
        <authorList>
            <person name="Skraban J."/>
            <person name="Cleenwerck I."/>
            <person name="Vandamme P."/>
            <person name="Trcek J."/>
        </authorList>
    </citation>
    <scope>NUCLEOTIDE SEQUENCE [LARGE SCALE GENOMIC DNA]</scope>
    <source>
        <strain evidence="1 2">LMG 18849</strain>
    </source>
</reference>
<protein>
    <submittedName>
        <fullName evidence="1">Uncharacterized protein</fullName>
    </submittedName>
</protein>
<accession>A0A318QWL0</accession>
<comment type="caution">
    <text evidence="1">The sequence shown here is derived from an EMBL/GenBank/DDBJ whole genome shotgun (WGS) entry which is preliminary data.</text>
</comment>
<dbReference type="AlphaFoldDB" id="A0A318QWL0"/>
<sequence>MRPVPPQAAGHMACIYLHIGRCHVTSPVKVLTDTIILSGRADEIARVVRVITAAILRKIFLYSDICVRSGRVAGPTCRGGK</sequence>
<proteinExistence type="predicted"/>
<evidence type="ECO:0000313" key="1">
    <source>
        <dbReference type="EMBL" id="PYD81721.1"/>
    </source>
</evidence>